<protein>
    <submittedName>
        <fullName evidence="2">Microcystin-dependent protein</fullName>
    </submittedName>
</protein>
<comment type="caution">
    <text evidence="2">The sequence shown here is derived from an EMBL/GenBank/DDBJ whole genome shotgun (WGS) entry which is preliminary data.</text>
</comment>
<dbReference type="AlphaFoldDB" id="A0A3N1NS15"/>
<gene>
    <name evidence="2" type="ORF">EDC28_11339</name>
</gene>
<organism evidence="2 3">
    <name type="scientific">Gallaecimonas pentaromativorans</name>
    <dbReference type="NCBI Taxonomy" id="584787"/>
    <lineage>
        <taxon>Bacteria</taxon>
        <taxon>Pseudomonadati</taxon>
        <taxon>Pseudomonadota</taxon>
        <taxon>Gammaproteobacteria</taxon>
        <taxon>Enterobacterales</taxon>
        <taxon>Gallaecimonadaceae</taxon>
        <taxon>Gallaecimonas</taxon>
    </lineage>
</organism>
<dbReference type="SUPFAM" id="SSF88874">
    <property type="entry name" value="Receptor-binding domain of short tail fibre protein gp12"/>
    <property type="match status" value="1"/>
</dbReference>
<dbReference type="InterPro" id="IPR011083">
    <property type="entry name" value="Phage_tail_collar_dom"/>
</dbReference>
<accession>A0A3N1NS15</accession>
<dbReference type="Pfam" id="PF07484">
    <property type="entry name" value="Collar"/>
    <property type="match status" value="1"/>
</dbReference>
<reference evidence="2 3" key="1">
    <citation type="submission" date="2018-11" db="EMBL/GenBank/DDBJ databases">
        <title>Genomic Encyclopedia of Type Strains, Phase IV (KMG-IV): sequencing the most valuable type-strain genomes for metagenomic binning, comparative biology and taxonomic classification.</title>
        <authorList>
            <person name="Goeker M."/>
        </authorList>
    </citation>
    <scope>NUCLEOTIDE SEQUENCE [LARGE SCALE GENOMIC DNA]</scope>
    <source>
        <strain evidence="2 3">DSM 21945</strain>
    </source>
</reference>
<dbReference type="Proteomes" id="UP000268033">
    <property type="component" value="Unassembled WGS sequence"/>
</dbReference>
<dbReference type="RefSeq" id="WP_123422649.1">
    <property type="nucleotide sequence ID" value="NZ_JBLXEP010000019.1"/>
</dbReference>
<proteinExistence type="predicted"/>
<name>A0A3N1NS15_9GAMM</name>
<evidence type="ECO:0000259" key="1">
    <source>
        <dbReference type="Pfam" id="PF07484"/>
    </source>
</evidence>
<evidence type="ECO:0000313" key="3">
    <source>
        <dbReference type="Proteomes" id="UP000268033"/>
    </source>
</evidence>
<evidence type="ECO:0000313" key="2">
    <source>
        <dbReference type="EMBL" id="ROQ18923.1"/>
    </source>
</evidence>
<dbReference type="STRING" id="584787.GCA_001247655_03316"/>
<dbReference type="Gene3D" id="3.90.1340.10">
    <property type="entry name" value="Phage tail collar domain"/>
    <property type="match status" value="1"/>
</dbReference>
<feature type="domain" description="Phage tail collar" evidence="1">
    <location>
        <begin position="6"/>
        <end position="62"/>
    </location>
</feature>
<sequence>MDSFIGEIRLFAGNFAPKDWAFCDGQLLPISQNTALFSLLGTVYGGNGTSNFALPDLRGQAPMHWGPGPGLTLRVPGERVGTNTVTLLESEMPTHNHLANAVATLGQAGQGPEAAYWAKSGAAGGRKSLSAYGSGADMTTMSPMALGVTGGTQPHNNMQPYLGLNFIISLYGTYPPHS</sequence>
<dbReference type="InterPro" id="IPR037053">
    <property type="entry name" value="Phage_tail_collar_dom_sf"/>
</dbReference>
<dbReference type="EMBL" id="RJUL01000013">
    <property type="protein sequence ID" value="ROQ18923.1"/>
    <property type="molecule type" value="Genomic_DNA"/>
</dbReference>
<keyword evidence="3" id="KW-1185">Reference proteome</keyword>